<evidence type="ECO:0000313" key="3">
    <source>
        <dbReference type="EMBL" id="KAI1707677.1"/>
    </source>
</evidence>
<proteinExistence type="predicted"/>
<accession>A0AAD4MXB3</accession>
<dbReference type="Proteomes" id="UP001201812">
    <property type="component" value="Unassembled WGS sequence"/>
</dbReference>
<feature type="coiled-coil region" evidence="1">
    <location>
        <begin position="395"/>
        <end position="422"/>
    </location>
</feature>
<comment type="caution">
    <text evidence="3">The sequence shown here is derived from an EMBL/GenBank/DDBJ whole genome shotgun (WGS) entry which is preliminary data.</text>
</comment>
<name>A0AAD4MXB3_9BILA</name>
<feature type="region of interest" description="Disordered" evidence="2">
    <location>
        <begin position="447"/>
        <end position="484"/>
    </location>
</feature>
<sequence>MASKPSSGRSVGFILPTESSTSKSSRKSKIKSRRRSNLWDVYHQGETSEDPGNEPLSITTEKWLPLYGSQGSLSMLLKYLTLDQHMALLPLEQAITKPDRTYYGFICLCNKPIPKLEEDKFPASSQICTEKNLYPKSIINAGLTLDLLNMWLCGKHIVNAPKAGETLSQIDEKLKQTPTNSALETYLAGLFGHNDDNVDFSEHLAISTPIAFAHNFVAREILKLYKSPLNKENRALSKEPEQHSYCFVIVSPGSTEEVKSPTLAYITKSGDLVRMKESQSEMALAIKEFVEFLAPMVNVAIGSTLAVVLNELAGLKSELEAFQASLNLLASDDSSRRSSLSAPTRLSTSAHKLSFEELDELSALSDQFDAAEDFQLCVQEQNSIESPKKLNDSSLDAKAKEIRNVEKRIRDLAKQIALIKQEQKVLGYAEDDEEDLDASVCEKNEEKARALGHKETRKSKRLAHLPPSQPTGIAPESKKKKTSC</sequence>
<evidence type="ECO:0000256" key="2">
    <source>
        <dbReference type="SAM" id="MobiDB-lite"/>
    </source>
</evidence>
<dbReference type="EMBL" id="JAKKPZ010000039">
    <property type="protein sequence ID" value="KAI1707677.1"/>
    <property type="molecule type" value="Genomic_DNA"/>
</dbReference>
<keyword evidence="1" id="KW-0175">Coiled coil</keyword>
<gene>
    <name evidence="3" type="ORF">DdX_12230</name>
</gene>
<evidence type="ECO:0000313" key="4">
    <source>
        <dbReference type="Proteomes" id="UP001201812"/>
    </source>
</evidence>
<dbReference type="AlphaFoldDB" id="A0AAD4MXB3"/>
<evidence type="ECO:0000256" key="1">
    <source>
        <dbReference type="SAM" id="Coils"/>
    </source>
</evidence>
<organism evidence="3 4">
    <name type="scientific">Ditylenchus destructor</name>
    <dbReference type="NCBI Taxonomy" id="166010"/>
    <lineage>
        <taxon>Eukaryota</taxon>
        <taxon>Metazoa</taxon>
        <taxon>Ecdysozoa</taxon>
        <taxon>Nematoda</taxon>
        <taxon>Chromadorea</taxon>
        <taxon>Rhabditida</taxon>
        <taxon>Tylenchina</taxon>
        <taxon>Tylenchomorpha</taxon>
        <taxon>Sphaerularioidea</taxon>
        <taxon>Anguinidae</taxon>
        <taxon>Anguininae</taxon>
        <taxon>Ditylenchus</taxon>
    </lineage>
</organism>
<protein>
    <submittedName>
        <fullName evidence="3">Uncharacterized protein</fullName>
    </submittedName>
</protein>
<feature type="region of interest" description="Disordered" evidence="2">
    <location>
        <begin position="1"/>
        <end position="35"/>
    </location>
</feature>
<feature type="compositionally biased region" description="Basic residues" evidence="2">
    <location>
        <begin position="24"/>
        <end position="35"/>
    </location>
</feature>
<reference evidence="3" key="1">
    <citation type="submission" date="2022-01" db="EMBL/GenBank/DDBJ databases">
        <title>Genome Sequence Resource for Two Populations of Ditylenchus destructor, the Migratory Endoparasitic Phytonematode.</title>
        <authorList>
            <person name="Zhang H."/>
            <person name="Lin R."/>
            <person name="Xie B."/>
        </authorList>
    </citation>
    <scope>NUCLEOTIDE SEQUENCE</scope>
    <source>
        <strain evidence="3">BazhouSP</strain>
    </source>
</reference>
<keyword evidence="4" id="KW-1185">Reference proteome</keyword>